<accession>A0ABU0BNG6</accession>
<sequence length="118" mass="13599">MIAVIFEVTPAPGRRDVYLHLAAQLHARLKDIDGFLSIERFESLVTPGKILSLSFWRDEEAVRQWRNLSEHRGAQEAGRHGVFADYRLRVASVLRDYGMNEREEAPGDSRQWHLSAVR</sequence>
<dbReference type="Proteomes" id="UP001230207">
    <property type="component" value="Unassembled WGS sequence"/>
</dbReference>
<evidence type="ECO:0000313" key="2">
    <source>
        <dbReference type="EMBL" id="MDQ0319463.1"/>
    </source>
</evidence>
<name>A0ABU0BNG6_9HYPH</name>
<dbReference type="PANTHER" id="PTHR37811">
    <property type="entry name" value="BLL5343 PROTEIN"/>
    <property type="match status" value="1"/>
</dbReference>
<comment type="caution">
    <text evidence="2">The sequence shown here is derived from an EMBL/GenBank/DDBJ whole genome shotgun (WGS) entry which is preliminary data.</text>
</comment>
<feature type="domain" description="ABM" evidence="1">
    <location>
        <begin position="2"/>
        <end position="94"/>
    </location>
</feature>
<protein>
    <submittedName>
        <fullName evidence="2">Heme-degrading monooxygenase HmoA</fullName>
    </submittedName>
</protein>
<evidence type="ECO:0000313" key="3">
    <source>
        <dbReference type="Proteomes" id="UP001230207"/>
    </source>
</evidence>
<organism evidence="2 3">
    <name type="scientific">Pararhizobium capsulatum DSM 1112</name>
    <dbReference type="NCBI Taxonomy" id="1121113"/>
    <lineage>
        <taxon>Bacteria</taxon>
        <taxon>Pseudomonadati</taxon>
        <taxon>Pseudomonadota</taxon>
        <taxon>Alphaproteobacteria</taxon>
        <taxon>Hyphomicrobiales</taxon>
        <taxon>Rhizobiaceae</taxon>
        <taxon>Rhizobium/Agrobacterium group</taxon>
        <taxon>Pararhizobium</taxon>
    </lineage>
</organism>
<dbReference type="SUPFAM" id="SSF54909">
    <property type="entry name" value="Dimeric alpha+beta barrel"/>
    <property type="match status" value="1"/>
</dbReference>
<keyword evidence="2" id="KW-0560">Oxidoreductase</keyword>
<dbReference type="Gene3D" id="3.30.70.100">
    <property type="match status" value="1"/>
</dbReference>
<reference evidence="2 3" key="1">
    <citation type="submission" date="2023-07" db="EMBL/GenBank/DDBJ databases">
        <title>Genomic Encyclopedia of Type Strains, Phase IV (KMG-IV): sequencing the most valuable type-strain genomes for metagenomic binning, comparative biology and taxonomic classification.</title>
        <authorList>
            <person name="Goeker M."/>
        </authorList>
    </citation>
    <scope>NUCLEOTIDE SEQUENCE [LARGE SCALE GENOMIC DNA]</scope>
    <source>
        <strain evidence="2 3">DSM 1112</strain>
    </source>
</reference>
<dbReference type="InterPro" id="IPR052936">
    <property type="entry name" value="Jasmonate_Hydroxylase-like"/>
</dbReference>
<dbReference type="RefSeq" id="WP_307228393.1">
    <property type="nucleotide sequence ID" value="NZ_JAUSVF010000001.1"/>
</dbReference>
<keyword evidence="2" id="KW-0503">Monooxygenase</keyword>
<gene>
    <name evidence="2" type="ORF">QO002_001601</name>
</gene>
<dbReference type="PROSITE" id="PS51725">
    <property type="entry name" value="ABM"/>
    <property type="match status" value="1"/>
</dbReference>
<dbReference type="InterPro" id="IPR007138">
    <property type="entry name" value="ABM_dom"/>
</dbReference>
<keyword evidence="3" id="KW-1185">Reference proteome</keyword>
<dbReference type="PANTHER" id="PTHR37811:SF2">
    <property type="entry name" value="ABM DOMAIN-CONTAINING PROTEIN"/>
    <property type="match status" value="1"/>
</dbReference>
<proteinExistence type="predicted"/>
<dbReference type="InterPro" id="IPR011008">
    <property type="entry name" value="Dimeric_a/b-barrel"/>
</dbReference>
<evidence type="ECO:0000259" key="1">
    <source>
        <dbReference type="PROSITE" id="PS51725"/>
    </source>
</evidence>
<dbReference type="GO" id="GO:0004497">
    <property type="term" value="F:monooxygenase activity"/>
    <property type="evidence" value="ECO:0007669"/>
    <property type="project" value="UniProtKB-KW"/>
</dbReference>
<dbReference type="Pfam" id="PF03992">
    <property type="entry name" value="ABM"/>
    <property type="match status" value="1"/>
</dbReference>
<dbReference type="EMBL" id="JAUSVF010000001">
    <property type="protein sequence ID" value="MDQ0319463.1"/>
    <property type="molecule type" value="Genomic_DNA"/>
</dbReference>